<name>A0A9N8YQN6_9GLOM</name>
<keyword evidence="5" id="KW-0234">DNA repair</keyword>
<comment type="subcellular location">
    <subcellularLocation>
        <location evidence="1 5">Nucleus</location>
    </subcellularLocation>
</comment>
<dbReference type="InterPro" id="IPR016024">
    <property type="entry name" value="ARM-type_fold"/>
</dbReference>
<dbReference type="GO" id="GO:0005634">
    <property type="term" value="C:nucleus"/>
    <property type="evidence" value="ECO:0007669"/>
    <property type="project" value="UniProtKB-SubCell"/>
</dbReference>
<dbReference type="InterPro" id="IPR039920">
    <property type="entry name" value="MMS19"/>
</dbReference>
<dbReference type="SUPFAM" id="SSF48371">
    <property type="entry name" value="ARM repeat"/>
    <property type="match status" value="2"/>
</dbReference>
<dbReference type="GO" id="GO:0006281">
    <property type="term" value="P:DNA repair"/>
    <property type="evidence" value="ECO:0007669"/>
    <property type="project" value="UniProtKB-UniRule"/>
</dbReference>
<dbReference type="GO" id="GO:0016226">
    <property type="term" value="P:iron-sulfur cluster assembly"/>
    <property type="evidence" value="ECO:0007669"/>
    <property type="project" value="UniProtKB-UniRule"/>
</dbReference>
<dbReference type="InterPro" id="IPR024687">
    <property type="entry name" value="MMS19_C"/>
</dbReference>
<proteinExistence type="inferred from homology"/>
<evidence type="ECO:0000259" key="6">
    <source>
        <dbReference type="Pfam" id="PF12460"/>
    </source>
</evidence>
<dbReference type="PANTHER" id="PTHR12891">
    <property type="entry name" value="DNA REPAIR/TRANSCRIPTION PROTEIN MET18/MMS19"/>
    <property type="match status" value="1"/>
</dbReference>
<dbReference type="Pfam" id="PF14500">
    <property type="entry name" value="MMS19_N"/>
    <property type="match status" value="1"/>
</dbReference>
<dbReference type="Proteomes" id="UP000789342">
    <property type="component" value="Unassembled WGS sequence"/>
</dbReference>
<accession>A0A9N8YQN6</accession>
<dbReference type="Pfam" id="PF12460">
    <property type="entry name" value="MMS19_C"/>
    <property type="match status" value="1"/>
</dbReference>
<dbReference type="AlphaFoldDB" id="A0A9N8YQN6"/>
<feature type="domain" description="MMS19 N-terminal" evidence="7">
    <location>
        <begin position="41"/>
        <end position="301"/>
    </location>
</feature>
<dbReference type="EMBL" id="CAJVPV010000043">
    <property type="protein sequence ID" value="CAG8439771.1"/>
    <property type="molecule type" value="Genomic_DNA"/>
</dbReference>
<comment type="similarity">
    <text evidence="2 5">Belongs to the MET18/MMS19 family.</text>
</comment>
<organism evidence="8 9">
    <name type="scientific">Acaulospora morrowiae</name>
    <dbReference type="NCBI Taxonomy" id="94023"/>
    <lineage>
        <taxon>Eukaryota</taxon>
        <taxon>Fungi</taxon>
        <taxon>Fungi incertae sedis</taxon>
        <taxon>Mucoromycota</taxon>
        <taxon>Glomeromycotina</taxon>
        <taxon>Glomeromycetes</taxon>
        <taxon>Diversisporales</taxon>
        <taxon>Acaulosporaceae</taxon>
        <taxon>Acaulospora</taxon>
    </lineage>
</organism>
<evidence type="ECO:0000256" key="1">
    <source>
        <dbReference type="ARBA" id="ARBA00004123"/>
    </source>
</evidence>
<dbReference type="GO" id="GO:0051604">
    <property type="term" value="P:protein maturation"/>
    <property type="evidence" value="ECO:0007669"/>
    <property type="project" value="UniProtKB-UniRule"/>
</dbReference>
<feature type="domain" description="MMS19 C-terminal" evidence="6">
    <location>
        <begin position="547"/>
        <end position="980"/>
    </location>
</feature>
<dbReference type="OrthoDB" id="342900at2759"/>
<evidence type="ECO:0000256" key="3">
    <source>
        <dbReference type="ARBA" id="ARBA00022737"/>
    </source>
</evidence>
<reference evidence="8" key="1">
    <citation type="submission" date="2021-06" db="EMBL/GenBank/DDBJ databases">
        <authorList>
            <person name="Kallberg Y."/>
            <person name="Tangrot J."/>
            <person name="Rosling A."/>
        </authorList>
    </citation>
    <scope>NUCLEOTIDE SEQUENCE</scope>
    <source>
        <strain evidence="8">CL551</strain>
    </source>
</reference>
<dbReference type="PANTHER" id="PTHR12891:SF0">
    <property type="entry name" value="MMS19 NUCLEOTIDE EXCISION REPAIR PROTEIN HOMOLOG"/>
    <property type="match status" value="1"/>
</dbReference>
<evidence type="ECO:0000259" key="7">
    <source>
        <dbReference type="Pfam" id="PF14500"/>
    </source>
</evidence>
<keyword evidence="4 5" id="KW-0539">Nucleus</keyword>
<dbReference type="GO" id="GO:0097361">
    <property type="term" value="C:cytosolic [4Fe-4S] assembly targeting complex"/>
    <property type="evidence" value="ECO:0007669"/>
    <property type="project" value="UniProtKB-UniRule"/>
</dbReference>
<sequence>MERFVRSYMVTENDASEEACSIVSSITRSMHDGEVSLLAFITQLEEFLTSEESSIRAKGTGLLSAVLKECPQEQVNVAAANVLVDFYCERLSDVSSVPELIHGLVSLLQFNSFRDEHAVKISKSIFASVNVQSHQQTTRHGVFQIFDMILQSHLDALKRSEIDFVGGFIHVMDGEKDPRNLLMAFSLVKIMIREFDISQHIESLFEVTFCYFPITFKPPPDDPYGITADDLKIALRECLSATPLFSKNVMPLLLEKLTSTSGNAKKDSMETLAACASVYGIDAIHPFVEDLWEYLRDETFNAPDDSIEVIALEAIRSIVATLSVGVIKGSDRLQQFLKTAVSECMENLKTPELKLSRPSGKILKYCAMASDPSYDIIILATMHGLLDQYRSSDLATGKKAILEVLMEYIDAARHLYDIYLDDQNVVNPLVPYKDDLLEVFGSALLEVNEYSELRLCGLRGLFDMILLRQFLSDNEVGIILQHFTQIILNEDDRDIVKKAVNYLGKVAHLKPRIVLEVTLPTFMSQLPSNYETLNLSNIHGAKYIKALEAFSEIPIEPILFEALVPEILEKLDGIHFSLSNLNVEYARALLRSLLSLLIKKSSLNHDDISRYVNTLVPHLIAKCVGPTLEMDVSAKYVFCDFEIVKITAGIISIITRNLGVSEQAVFFAQIFELFTQGNTSFLPFSEVEKSKHVIPFRPLSPESNSSQKTLTFFFTSSVCHIRPEVPYPVPDISDFLSGIMSTSLSSTSEEQQLSLAQLAASVLNKWSQEKELEAFVRKNVLGELLGHLTSGSFRKESLNLYLWLTKALVLRTHSLGNECMDQIMNLFEDPAFGKQASEGISVIIGDNDILSKQSFSIIKLLYKQRFFNYIMPKLIEGFKRSNNDNYLIALSHLLRNVPKQILLSELSPLFPLLIQSLSLPDPNLQVSTIDTFYLIALEAPHIISEHISTIIPLMLSFVQSTNGNSMRVRISSLQCLGAFPDTIPFDVLYPFKSKVLKEIGNALDDKKRLVRKEAVDCRSRWFLFTGPKPN</sequence>
<dbReference type="InterPro" id="IPR029240">
    <property type="entry name" value="MMS19_N"/>
</dbReference>
<comment type="caution">
    <text evidence="8">The sequence shown here is derived from an EMBL/GenBank/DDBJ whole genome shotgun (WGS) entry which is preliminary data.</text>
</comment>
<gene>
    <name evidence="8" type="ORF">AMORRO_LOCUS189</name>
</gene>
<dbReference type="Gene3D" id="1.25.10.10">
    <property type="entry name" value="Leucine-rich Repeat Variant"/>
    <property type="match status" value="2"/>
</dbReference>
<evidence type="ECO:0000256" key="4">
    <source>
        <dbReference type="ARBA" id="ARBA00023242"/>
    </source>
</evidence>
<keyword evidence="3" id="KW-0677">Repeat</keyword>
<evidence type="ECO:0000256" key="5">
    <source>
        <dbReference type="RuleBase" id="RU367072"/>
    </source>
</evidence>
<comment type="function">
    <text evidence="5">Key component of the cytosolic iron-sulfur protein assembly (CIA) complex, a multiprotein complex that mediates the incorporation of iron-sulfur cluster into apoproteins specifically involved in DNA metabolism and genomic integrity. In the CIA complex, MMS19 acts as an adapter between early-acting CIA components and a subset of cellular target iron-sulfur proteins.</text>
</comment>
<evidence type="ECO:0000313" key="9">
    <source>
        <dbReference type="Proteomes" id="UP000789342"/>
    </source>
</evidence>
<keyword evidence="9" id="KW-1185">Reference proteome</keyword>
<dbReference type="InterPro" id="IPR011989">
    <property type="entry name" value="ARM-like"/>
</dbReference>
<protein>
    <recommendedName>
        <fullName evidence="5">MMS19 nucleotide excision repair protein</fullName>
    </recommendedName>
</protein>
<evidence type="ECO:0000313" key="8">
    <source>
        <dbReference type="EMBL" id="CAG8439771.1"/>
    </source>
</evidence>
<evidence type="ECO:0000256" key="2">
    <source>
        <dbReference type="ARBA" id="ARBA00009340"/>
    </source>
</evidence>
<keyword evidence="5" id="KW-0227">DNA damage</keyword>